<feature type="domain" description="Ig-like" evidence="6">
    <location>
        <begin position="257"/>
        <end position="350"/>
    </location>
</feature>
<evidence type="ECO:0000313" key="7">
    <source>
        <dbReference type="EMBL" id="KAG8182363.1"/>
    </source>
</evidence>
<accession>A0AAV6UEV7</accession>
<dbReference type="SMART" id="SM00408">
    <property type="entry name" value="IGc2"/>
    <property type="match status" value="1"/>
</dbReference>
<comment type="subcellular location">
    <subcellularLocation>
        <location evidence="1">Membrane</location>
        <topology evidence="1">Single-pass membrane protein</topology>
    </subcellularLocation>
</comment>
<dbReference type="EMBL" id="JAFNEN010000466">
    <property type="protein sequence ID" value="KAG8182363.1"/>
    <property type="molecule type" value="Genomic_DNA"/>
</dbReference>
<dbReference type="Gene3D" id="2.60.40.10">
    <property type="entry name" value="Immunoglobulins"/>
    <property type="match status" value="4"/>
</dbReference>
<dbReference type="GO" id="GO:0016020">
    <property type="term" value="C:membrane"/>
    <property type="evidence" value="ECO:0007669"/>
    <property type="project" value="UniProtKB-SubCell"/>
</dbReference>
<dbReference type="InterPro" id="IPR013783">
    <property type="entry name" value="Ig-like_fold"/>
</dbReference>
<evidence type="ECO:0000256" key="2">
    <source>
        <dbReference type="ARBA" id="ARBA00023136"/>
    </source>
</evidence>
<proteinExistence type="predicted"/>
<evidence type="ECO:0000256" key="5">
    <source>
        <dbReference type="SAM" id="SignalP"/>
    </source>
</evidence>
<dbReference type="Pfam" id="PF08205">
    <property type="entry name" value="C2-set_2"/>
    <property type="match status" value="1"/>
</dbReference>
<keyword evidence="4" id="KW-1133">Transmembrane helix</keyword>
<feature type="domain" description="Ig-like" evidence="6">
    <location>
        <begin position="3"/>
        <end position="149"/>
    </location>
</feature>
<dbReference type="PANTHER" id="PTHR23278">
    <property type="entry name" value="SIDESTEP PROTEIN"/>
    <property type="match status" value="1"/>
</dbReference>
<dbReference type="InterPro" id="IPR003598">
    <property type="entry name" value="Ig_sub2"/>
</dbReference>
<keyword evidence="3" id="KW-1015">Disulfide bond</keyword>
<keyword evidence="5" id="KW-0732">Signal</keyword>
<sequence length="670" mass="75448">MMPKLCMLKNRFILINTLVLLTKLIDCILSEVITASENQIALLPCTSALALSRSHAKPTLLRWFHSDHHKPIYTLDVRLTNQLTLALNRSAINAKHFPSPDFEGRLYLQLHSSPLTLRIDPVLYGDSGKYSCRVDFKRRRSLVSSVELEVVVPPKEVIIHDQNGRELKGVFGPFNLRETIILTCEAVGGKPSPLLSWSGTFDNSSGDFKVDNTNHSASLHIPCIKREYQWTHLTCTAFNSNITVSKSITVTLEVNLPPLTVTLEKNLEPPLFESQTLTVTCQSNGSHPKAHIRWFLDGFAVASKEIISDGGNIVTSYHKRKVTAADNGKTLECFITNLSISSYFEKRSYFIEVYYKAKVKTSIMKNSNNSVEEGTSITIACSVSSNPKVHQKTWYFDGKAITNSSFMLNKYGNVFIPCLKRTQAGTYTCNASNSEGYSSSSIYLDIKYAPVCKQIEISANDQGRQKTGDISHVTCSLYSNPVTNVTFYWMARNSSSNHSWTTGRDSHAEVWREGDLIELLCWGENEIGMQKVPCRLKIPRGKTKGLYYFEVIVIVCFTVIFSLIVLWVIIRKTCCLNNSETNSARRKNRTENRCSEMLNNCVKSSNTATETECLSTLLIADQVNGAGKERNMHKIFPLEEKESCRRLLAEKVALRCTPNDRTRRIKSSQF</sequence>
<feature type="transmembrane region" description="Helical" evidence="4">
    <location>
        <begin position="546"/>
        <end position="570"/>
    </location>
</feature>
<dbReference type="InterPro" id="IPR036179">
    <property type="entry name" value="Ig-like_dom_sf"/>
</dbReference>
<dbReference type="PANTHER" id="PTHR23278:SF19">
    <property type="entry name" value="OBSCURIN"/>
    <property type="match status" value="1"/>
</dbReference>
<dbReference type="InterPro" id="IPR003599">
    <property type="entry name" value="Ig_sub"/>
</dbReference>
<evidence type="ECO:0000256" key="4">
    <source>
        <dbReference type="SAM" id="Phobius"/>
    </source>
</evidence>
<organism evidence="7 8">
    <name type="scientific">Oedothorax gibbosus</name>
    <dbReference type="NCBI Taxonomy" id="931172"/>
    <lineage>
        <taxon>Eukaryota</taxon>
        <taxon>Metazoa</taxon>
        <taxon>Ecdysozoa</taxon>
        <taxon>Arthropoda</taxon>
        <taxon>Chelicerata</taxon>
        <taxon>Arachnida</taxon>
        <taxon>Araneae</taxon>
        <taxon>Araneomorphae</taxon>
        <taxon>Entelegynae</taxon>
        <taxon>Araneoidea</taxon>
        <taxon>Linyphiidae</taxon>
        <taxon>Erigoninae</taxon>
        <taxon>Oedothorax</taxon>
    </lineage>
</organism>
<dbReference type="InterPro" id="IPR013162">
    <property type="entry name" value="CD80_C2-set"/>
</dbReference>
<feature type="domain" description="Ig-like" evidence="6">
    <location>
        <begin position="154"/>
        <end position="251"/>
    </location>
</feature>
<comment type="caution">
    <text evidence="7">The sequence shown here is derived from an EMBL/GenBank/DDBJ whole genome shotgun (WGS) entry which is preliminary data.</text>
</comment>
<name>A0AAV6UEV7_9ARAC</name>
<keyword evidence="4" id="KW-0812">Transmembrane</keyword>
<feature type="chain" id="PRO_5043619337" description="Ig-like domain-containing protein" evidence="5">
    <location>
        <begin position="31"/>
        <end position="670"/>
    </location>
</feature>
<dbReference type="SUPFAM" id="SSF48726">
    <property type="entry name" value="Immunoglobulin"/>
    <property type="match status" value="4"/>
</dbReference>
<reference evidence="7 8" key="1">
    <citation type="journal article" date="2022" name="Nat. Ecol. Evol.">
        <title>A masculinizing supergene underlies an exaggerated male reproductive morph in a spider.</title>
        <authorList>
            <person name="Hendrickx F."/>
            <person name="De Corte Z."/>
            <person name="Sonet G."/>
            <person name="Van Belleghem S.M."/>
            <person name="Kostlbacher S."/>
            <person name="Vangestel C."/>
        </authorList>
    </citation>
    <scope>NUCLEOTIDE SEQUENCE [LARGE SCALE GENOMIC DNA]</scope>
    <source>
        <strain evidence="7">W744_W776</strain>
    </source>
</reference>
<dbReference type="AlphaFoldDB" id="A0AAV6UEV7"/>
<dbReference type="PROSITE" id="PS50835">
    <property type="entry name" value="IG_LIKE"/>
    <property type="match status" value="4"/>
</dbReference>
<dbReference type="Proteomes" id="UP000827092">
    <property type="component" value="Unassembled WGS sequence"/>
</dbReference>
<gene>
    <name evidence="7" type="ORF">JTE90_010127</name>
</gene>
<dbReference type="Pfam" id="PF13927">
    <property type="entry name" value="Ig_3"/>
    <property type="match status" value="1"/>
</dbReference>
<evidence type="ECO:0000256" key="3">
    <source>
        <dbReference type="ARBA" id="ARBA00023157"/>
    </source>
</evidence>
<feature type="domain" description="Ig-like" evidence="6">
    <location>
        <begin position="357"/>
        <end position="445"/>
    </location>
</feature>
<evidence type="ECO:0000313" key="8">
    <source>
        <dbReference type="Proteomes" id="UP000827092"/>
    </source>
</evidence>
<protein>
    <recommendedName>
        <fullName evidence="6">Ig-like domain-containing protein</fullName>
    </recommendedName>
</protein>
<evidence type="ECO:0000256" key="1">
    <source>
        <dbReference type="ARBA" id="ARBA00004167"/>
    </source>
</evidence>
<keyword evidence="8" id="KW-1185">Reference proteome</keyword>
<evidence type="ECO:0000259" key="6">
    <source>
        <dbReference type="PROSITE" id="PS50835"/>
    </source>
</evidence>
<feature type="signal peptide" evidence="5">
    <location>
        <begin position="1"/>
        <end position="30"/>
    </location>
</feature>
<dbReference type="SMART" id="SM00409">
    <property type="entry name" value="IG"/>
    <property type="match status" value="5"/>
</dbReference>
<dbReference type="InterPro" id="IPR007110">
    <property type="entry name" value="Ig-like_dom"/>
</dbReference>
<keyword evidence="2 4" id="KW-0472">Membrane</keyword>